<evidence type="ECO:0000256" key="7">
    <source>
        <dbReference type="ARBA" id="ARBA00022989"/>
    </source>
</evidence>
<dbReference type="FunFam" id="3.40.50.300:FF:002832">
    <property type="entry name" value="ABC Transporter family"/>
    <property type="match status" value="1"/>
</dbReference>
<reference evidence="12" key="1">
    <citation type="submission" date="2023-07" db="EMBL/GenBank/DDBJ databases">
        <authorList>
            <consortium name="CYATHOMIX"/>
        </authorList>
    </citation>
    <scope>NUCLEOTIDE SEQUENCE</scope>
    <source>
        <strain evidence="12">N/A</strain>
    </source>
</reference>
<dbReference type="Proteomes" id="UP001176961">
    <property type="component" value="Unassembled WGS sequence"/>
</dbReference>
<keyword evidence="4 10" id="KW-0812">Transmembrane</keyword>
<dbReference type="Pfam" id="PF12698">
    <property type="entry name" value="ABC2_membrane_3"/>
    <property type="match status" value="2"/>
</dbReference>
<dbReference type="CDD" id="cd03263">
    <property type="entry name" value="ABC_subfamily_A"/>
    <property type="match status" value="2"/>
</dbReference>
<feature type="region of interest" description="Disordered" evidence="9">
    <location>
        <begin position="2208"/>
        <end position="2228"/>
    </location>
</feature>
<evidence type="ECO:0000313" key="12">
    <source>
        <dbReference type="EMBL" id="CAJ0595068.1"/>
    </source>
</evidence>
<sequence>MRLLLWKGVLVKKRQKFWLAVELLVPLILFAILALVRTRDFTDYQTQCHYDSKGFPSAGLLPFLHSFFCSFSNTCHLSPTTGDEKQFIHNGTGKNESSLVDLLYYSSLELGWIGENPEKFKQFLNGLTELIKIVAHMNTSQVEVPQLRDYFDPSFNLTGTLKKLGISNNVATILSEARPTSKFFVNVYSYAQELKSKSAWELALEAFSSVPILCNETIFNESFVLPPNAELSASDFKSLCGVTPLDLLNLNRTELMQNLRLPFLTTADGLASNSTSETAADLLELLKDFARLLAEQPLYQGFWKWSEKLTAANLTSSIFCGHNPFDDTSADGLGPLQPRVKTPFDELRGQLIEFIEKIVPGRQEHDKQFCHGVWVHDDMNCSSLESPLMQRLRPLLTGYILVTPPSPAVEEMVDILNNPLRLADFIRKKFYEYPDVADNLQTAFYESDLRAAALNLLALIKAFTEHEEVPKFVKTMEFVLEHIFGPPTDPYSFGAVTKNVTEMVNKYSSCFLLDRFVIMANESVMEDAAVCLTDYQQYFTGIVIVNMTDNATEFEPLTTYKIRHLFSLVDGTYSYIDSPRRVFDRNTPFNDLKYLTYGFSFLQEAIERAIIFLRSNSSVSLGMYSQQEPFPCVSFDTFNITYFLALFVILSFIIPAALLVKNIVHEKELRLKEQMRIMGLGDMVHLWSWAFISVVLNITSTFAITLIIKFGNLLNADFWLVFVFLSLFAISSIALCLLLSTFFSNANISTAATCLIYFLFFFPYQLSVRARSKNFTRFTLIFPQTTLGYGVAMLALFSQVGQANWSDLRQIYLDAYGVGLVECMVAFALQTVAFIILAWYKSAVSPGIYGVSLPWYFFLTKNYWLPHSGSIADFADTMDSQPANEAFEVEPDYLNMTVHISGMGKEYGNGTKALDQLNLRLYEDQITALLGHNGAGKTTTMSILCGLYSPTSGTATVYGWDIRKEIQRVRDLLGVCPQYNVLFSHLTVAEQLRLFAALKGTPDSQLDREVEEILTSVSLSDKADALASTLSGGMKRRLSIGIALVGGSRFVILDEPTAGVDVNSRKEIWTLLQNNKKGRTILLSTHHMDEADILSDRIAILSEGRLISLGSSIFLKNKFGEAFQVFACKKERSMDYTPIVTQITTEAMIPIRLTDQTEEELVFSVPITTDSYKLEKFFAFFDSKKESYRLGEYGISAPTLQEIFVRLSPQREYIVPKRKAGILGKLKRTFQGAQVETDQQQLVNNHAAIYGAADAGGSREIAPIAYEEELIPSSVTGWKLSRSHAKAVFRARCQYTIRSKKHILFEVILPICLLFLCELYAKIQFSNTLPATVTSQPQLPLIAEMYGNGSRSYLSLWDRDPSSLSYQIVKSFEEPPDMGARCVKNAPAFEREPVSGCESNATSGTFDFYANETEVPYNEDLNCECLSHMWNCTAEDYPLDAIPLMTLNTTMQVWDLSYRNISQMRLTTRWTTNDSNIAPILGGFSLGHTSLRARTPTQVQAEIRGWDVLLTGLNESAVALNISISRPETPEIYDPFLKNMTMSDFITAVLGSMETQHNVKAWFNNKLYTSLPIFTSYLSNALLRIESKDTDPTELGIIAVNHPMNQTVKSSFDSEGNKKLIVFRIVLIVLVLCVIPAGFTVFLVEDRVCDAYHLQLVSGLSRTTYWMTGYAFDMAIFTASVVVILLIYIIFGVKDFAYSFEALASFFLVFLLYGLCSVLWAYVLQRRFEVPALSFVLISIGTFFVGIVASLTVMVIEQLMQKDPTLITPHTVCSLVFLIIPQYNLGMAIFRGSFVFQLVQLGENYLKELHRPDLIHSLPIPSLLQWNLMGKYCLCLFIHIIVAALILFILEKEPFGFLRAFEKLATQRLLSSSKGVSDEDVLAEKRRVDELEESADSPLIVKDLAKTYTRQSLAVQNVSFAVDRGECFGLLGLNGAGKTTTFSMLTQKIRPGSGTVHIHGRSMVVGDRSSFKQVGYCPQFDALNMKLTTNENMELFARIRGIPESHIKPLISKLLMSLHLSPYASTVTSALSGGNRRKLSVAIALISHPSLVLLDEPSAGMDPGSQQFLWRVIDHLRKSGKAVVITSHSMEECEALCTRIAIMDKGQIRCIGSKQHLKNKFGEGHSLTVKMKSQSDARLAGEFVLARLKGAKIESIHCSTLFLHVDREISSISGIYRVLNQLKNQLSVEDFSLSQSTLAEVFHSLASNSTSSVSSGPTASTAETDLTD</sequence>
<dbReference type="PROSITE" id="PS00211">
    <property type="entry name" value="ABC_TRANSPORTER_1"/>
    <property type="match status" value="2"/>
</dbReference>
<organism evidence="12 13">
    <name type="scientific">Cylicocyclus nassatus</name>
    <name type="common">Nematode worm</name>
    <dbReference type="NCBI Taxonomy" id="53992"/>
    <lineage>
        <taxon>Eukaryota</taxon>
        <taxon>Metazoa</taxon>
        <taxon>Ecdysozoa</taxon>
        <taxon>Nematoda</taxon>
        <taxon>Chromadorea</taxon>
        <taxon>Rhabditida</taxon>
        <taxon>Rhabditina</taxon>
        <taxon>Rhabditomorpha</taxon>
        <taxon>Strongyloidea</taxon>
        <taxon>Strongylidae</taxon>
        <taxon>Cylicocyclus</taxon>
    </lineage>
</organism>
<dbReference type="PANTHER" id="PTHR19229:SF260">
    <property type="entry name" value="ABC TRANSPORTER DOMAIN-CONTAINING PROTEIN"/>
    <property type="match status" value="1"/>
</dbReference>
<feature type="transmembrane region" description="Helical" evidence="10">
    <location>
        <begin position="719"/>
        <end position="739"/>
    </location>
</feature>
<feature type="transmembrane region" description="Helical" evidence="10">
    <location>
        <begin position="1621"/>
        <end position="1644"/>
    </location>
</feature>
<feature type="domain" description="ABC transporter" evidence="11">
    <location>
        <begin position="898"/>
        <end position="1128"/>
    </location>
</feature>
<evidence type="ECO:0000256" key="1">
    <source>
        <dbReference type="ARBA" id="ARBA00004141"/>
    </source>
</evidence>
<evidence type="ECO:0000256" key="2">
    <source>
        <dbReference type="ARBA" id="ARBA00008869"/>
    </source>
</evidence>
<dbReference type="SMART" id="SM00382">
    <property type="entry name" value="AAA"/>
    <property type="match status" value="2"/>
</dbReference>
<dbReference type="GO" id="GO:0005524">
    <property type="term" value="F:ATP binding"/>
    <property type="evidence" value="ECO:0007669"/>
    <property type="project" value="UniProtKB-KW"/>
</dbReference>
<feature type="domain" description="ABC transporter" evidence="11">
    <location>
        <begin position="1899"/>
        <end position="2130"/>
    </location>
</feature>
<dbReference type="GO" id="GO:0016020">
    <property type="term" value="C:membrane"/>
    <property type="evidence" value="ECO:0007669"/>
    <property type="project" value="UniProtKB-SubCell"/>
</dbReference>
<keyword evidence="13" id="KW-1185">Reference proteome</keyword>
<dbReference type="InterPro" id="IPR026082">
    <property type="entry name" value="ABCA"/>
</dbReference>
<feature type="compositionally biased region" description="Low complexity" evidence="9">
    <location>
        <begin position="2208"/>
        <end position="2222"/>
    </location>
</feature>
<evidence type="ECO:0000256" key="9">
    <source>
        <dbReference type="SAM" id="MobiDB-lite"/>
    </source>
</evidence>
<protein>
    <recommendedName>
        <fullName evidence="11">ABC transporter domain-containing protein</fullName>
    </recommendedName>
</protein>
<feature type="transmembrane region" description="Helical" evidence="10">
    <location>
        <begin position="1703"/>
        <end position="1723"/>
    </location>
</feature>
<dbReference type="GO" id="GO:0005319">
    <property type="term" value="F:lipid transporter activity"/>
    <property type="evidence" value="ECO:0007669"/>
    <property type="project" value="TreeGrafter"/>
</dbReference>
<evidence type="ECO:0000256" key="5">
    <source>
        <dbReference type="ARBA" id="ARBA00022741"/>
    </source>
</evidence>
<feature type="transmembrane region" description="Helical" evidence="10">
    <location>
        <begin position="1735"/>
        <end position="1756"/>
    </location>
</feature>
<feature type="transmembrane region" description="Helical" evidence="10">
    <location>
        <begin position="684"/>
        <end position="707"/>
    </location>
</feature>
<evidence type="ECO:0000256" key="3">
    <source>
        <dbReference type="ARBA" id="ARBA00022448"/>
    </source>
</evidence>
<feature type="transmembrane region" description="Helical" evidence="10">
    <location>
        <begin position="778"/>
        <end position="797"/>
    </location>
</feature>
<accession>A0AA36M0L0</accession>
<feature type="transmembrane region" description="Helical" evidence="10">
    <location>
        <begin position="1664"/>
        <end position="1691"/>
    </location>
</feature>
<dbReference type="Pfam" id="PF00005">
    <property type="entry name" value="ABC_tran"/>
    <property type="match status" value="2"/>
</dbReference>
<dbReference type="Gene3D" id="3.40.50.300">
    <property type="entry name" value="P-loop containing nucleotide triphosphate hydrolases"/>
    <property type="match status" value="2"/>
</dbReference>
<dbReference type="InterPro" id="IPR003593">
    <property type="entry name" value="AAA+_ATPase"/>
</dbReference>
<keyword evidence="3" id="KW-0813">Transport</keyword>
<gene>
    <name evidence="12" type="ORF">CYNAS_LOCUS7051</name>
</gene>
<evidence type="ECO:0000313" key="13">
    <source>
        <dbReference type="Proteomes" id="UP001176961"/>
    </source>
</evidence>
<dbReference type="EMBL" id="CATQJL010000112">
    <property type="protein sequence ID" value="CAJ0595068.1"/>
    <property type="molecule type" value="Genomic_DNA"/>
</dbReference>
<evidence type="ECO:0000256" key="4">
    <source>
        <dbReference type="ARBA" id="ARBA00022692"/>
    </source>
</evidence>
<keyword evidence="7 10" id="KW-1133">Transmembrane helix</keyword>
<feature type="transmembrane region" description="Helical" evidence="10">
    <location>
        <begin position="1829"/>
        <end position="1850"/>
    </location>
</feature>
<feature type="transmembrane region" description="Helical" evidence="10">
    <location>
        <begin position="640"/>
        <end position="664"/>
    </location>
</feature>
<dbReference type="InterPro" id="IPR003439">
    <property type="entry name" value="ABC_transporter-like_ATP-bd"/>
</dbReference>
<dbReference type="InterPro" id="IPR027417">
    <property type="entry name" value="P-loop_NTPase"/>
</dbReference>
<dbReference type="PROSITE" id="PS50893">
    <property type="entry name" value="ABC_TRANSPORTER_2"/>
    <property type="match status" value="2"/>
</dbReference>
<feature type="transmembrane region" description="Helical" evidence="10">
    <location>
        <begin position="1768"/>
        <end position="1790"/>
    </location>
</feature>
<comment type="similarity">
    <text evidence="2">Belongs to the ABC transporter superfamily. ABCA family.</text>
</comment>
<keyword evidence="5" id="KW-0547">Nucleotide-binding</keyword>
<dbReference type="PANTHER" id="PTHR19229">
    <property type="entry name" value="ATP-BINDING CASSETTE TRANSPORTER SUBFAMILY A ABCA"/>
    <property type="match status" value="1"/>
</dbReference>
<dbReference type="FunFam" id="3.40.50.300:FF:000335">
    <property type="entry name" value="ATP binding cassette subfamily A member 5"/>
    <property type="match status" value="1"/>
</dbReference>
<evidence type="ECO:0000256" key="8">
    <source>
        <dbReference type="ARBA" id="ARBA00023136"/>
    </source>
</evidence>
<proteinExistence type="inferred from homology"/>
<dbReference type="SUPFAM" id="SSF52540">
    <property type="entry name" value="P-loop containing nucleoside triphosphate hydrolases"/>
    <property type="match status" value="2"/>
</dbReference>
<dbReference type="GO" id="GO:0140359">
    <property type="term" value="F:ABC-type transporter activity"/>
    <property type="evidence" value="ECO:0007669"/>
    <property type="project" value="InterPro"/>
</dbReference>
<evidence type="ECO:0000259" key="11">
    <source>
        <dbReference type="PROSITE" id="PS50893"/>
    </source>
</evidence>
<dbReference type="InterPro" id="IPR017871">
    <property type="entry name" value="ABC_transporter-like_CS"/>
</dbReference>
<dbReference type="InterPro" id="IPR013525">
    <property type="entry name" value="ABC2_TM"/>
</dbReference>
<feature type="transmembrane region" description="Helical" evidence="10">
    <location>
        <begin position="746"/>
        <end position="766"/>
    </location>
</feature>
<evidence type="ECO:0000256" key="6">
    <source>
        <dbReference type="ARBA" id="ARBA00022840"/>
    </source>
</evidence>
<comment type="subcellular location">
    <subcellularLocation>
        <location evidence="1">Membrane</location>
        <topology evidence="1">Multi-pass membrane protein</topology>
    </subcellularLocation>
</comment>
<name>A0AA36M0L0_CYLNA</name>
<comment type="caution">
    <text evidence="12">The sequence shown here is derived from an EMBL/GenBank/DDBJ whole genome shotgun (WGS) entry which is preliminary data.</text>
</comment>
<dbReference type="GO" id="GO:0016887">
    <property type="term" value="F:ATP hydrolysis activity"/>
    <property type="evidence" value="ECO:0007669"/>
    <property type="project" value="InterPro"/>
</dbReference>
<evidence type="ECO:0000256" key="10">
    <source>
        <dbReference type="SAM" id="Phobius"/>
    </source>
</evidence>
<keyword evidence="8 10" id="KW-0472">Membrane</keyword>
<keyword evidence="6" id="KW-0067">ATP-binding</keyword>
<feature type="transmembrane region" description="Helical" evidence="10">
    <location>
        <begin position="818"/>
        <end position="840"/>
    </location>
</feature>